<evidence type="ECO:0000256" key="1">
    <source>
        <dbReference type="ARBA" id="ARBA00023121"/>
    </source>
</evidence>
<dbReference type="AlphaFoldDB" id="F8F9U0"/>
<dbReference type="KEGG" id="pms:KNP414_05895"/>
<organism evidence="2 3">
    <name type="scientific">Paenibacillus mucilaginosus (strain KNP414)</name>
    <dbReference type="NCBI Taxonomy" id="1036673"/>
    <lineage>
        <taxon>Bacteria</taxon>
        <taxon>Bacillati</taxon>
        <taxon>Bacillota</taxon>
        <taxon>Bacilli</taxon>
        <taxon>Bacillales</taxon>
        <taxon>Paenibacillaceae</taxon>
        <taxon>Paenibacillus</taxon>
    </lineage>
</organism>
<name>F8F9U0_PAEMK</name>
<dbReference type="NCBIfam" id="TIGR00762">
    <property type="entry name" value="DegV"/>
    <property type="match status" value="1"/>
</dbReference>
<dbReference type="Proteomes" id="UP000006620">
    <property type="component" value="Chromosome"/>
</dbReference>
<dbReference type="EMBL" id="CP002869">
    <property type="protein sequence ID" value="AEI44419.1"/>
    <property type="molecule type" value="Genomic_DNA"/>
</dbReference>
<keyword evidence="1" id="KW-0446">Lipid-binding</keyword>
<accession>F8F9U0</accession>
<dbReference type="InterPro" id="IPR043168">
    <property type="entry name" value="DegV_C"/>
</dbReference>
<dbReference type="Gene3D" id="3.40.50.10170">
    <property type="match status" value="1"/>
</dbReference>
<sequence>MGLRWVTQGELCRRTHTETFVEEGEAFLSGVRIVTDSTADLPADIRKELGIEMVPLKVLFGSEAFADGVDLGPDEFYAKLAAAGSLPTTSQPSPAEFLEVYERLAKEGDGPILSIHLASVLSGTYQSAMLASTMVEGGADVTVVDSRSASWGIGNMVIAAAEAAREGRSKEEILEIVRKLQEETKIYFLVDTLEYLQKGGRIGRAAALVGSLLNIKPILSLNPGGEVYSLDKVRGQKKAMNRIVELIREDFGDRPIRLIPGYTSNKETAAELQSLIAQNFDVTEVRYGPIGPVIGTHVGPGTVAAFVFPR</sequence>
<dbReference type="Pfam" id="PF02645">
    <property type="entry name" value="DegV"/>
    <property type="match status" value="1"/>
</dbReference>
<dbReference type="PANTHER" id="PTHR33434:SF2">
    <property type="entry name" value="FATTY ACID-BINDING PROTEIN TM_1468"/>
    <property type="match status" value="1"/>
</dbReference>
<dbReference type="HOGENOM" id="CLU_048251_0_1_9"/>
<dbReference type="GO" id="GO:0008289">
    <property type="term" value="F:lipid binding"/>
    <property type="evidence" value="ECO:0007669"/>
    <property type="project" value="UniProtKB-KW"/>
</dbReference>
<dbReference type="SUPFAM" id="SSF82549">
    <property type="entry name" value="DAK1/DegV-like"/>
    <property type="match status" value="1"/>
</dbReference>
<dbReference type="InterPro" id="IPR003797">
    <property type="entry name" value="DegV"/>
</dbReference>
<evidence type="ECO:0008006" key="4">
    <source>
        <dbReference type="Google" id="ProtNLM"/>
    </source>
</evidence>
<evidence type="ECO:0000313" key="2">
    <source>
        <dbReference type="EMBL" id="AEI44419.1"/>
    </source>
</evidence>
<evidence type="ECO:0000313" key="3">
    <source>
        <dbReference type="Proteomes" id="UP000006620"/>
    </source>
</evidence>
<protein>
    <recommendedName>
        <fullName evidence="4">DegV family protein</fullName>
    </recommendedName>
</protein>
<dbReference type="PANTHER" id="PTHR33434">
    <property type="entry name" value="DEGV DOMAIN-CONTAINING PROTEIN DR_1986-RELATED"/>
    <property type="match status" value="1"/>
</dbReference>
<dbReference type="PATRIC" id="fig|1036673.3.peg.5484"/>
<proteinExistence type="predicted"/>
<reference evidence="2 3" key="2">
    <citation type="journal article" date="2013" name="Genome Announc.">
        <title>Genome Sequence of Growth-Improving Paenibacillus mucilaginosus Strain KNP414.</title>
        <authorList>
            <person name="Lu J.J."/>
            <person name="Wang J.F."/>
            <person name="Hu X.F."/>
        </authorList>
    </citation>
    <scope>NUCLEOTIDE SEQUENCE [LARGE SCALE GENOMIC DNA]</scope>
    <source>
        <strain evidence="2 3">KNP414</strain>
    </source>
</reference>
<dbReference type="InterPro" id="IPR050270">
    <property type="entry name" value="DegV_domain_contain"/>
</dbReference>
<gene>
    <name evidence="2" type="ordered locus">KNP414_05895</name>
</gene>
<dbReference type="PROSITE" id="PS51482">
    <property type="entry name" value="DEGV"/>
    <property type="match status" value="1"/>
</dbReference>
<reference evidence="3" key="1">
    <citation type="submission" date="2011-06" db="EMBL/GenBank/DDBJ databases">
        <title>Complete genome sequence of Paenibacillus mucilaginosus KNP414.</title>
        <authorList>
            <person name="Wang J."/>
            <person name="Hu S."/>
            <person name="Hu X."/>
            <person name="Zhang B."/>
            <person name="Dong D."/>
            <person name="Zhang S."/>
            <person name="Zhao K."/>
            <person name="Wu D."/>
        </authorList>
    </citation>
    <scope>NUCLEOTIDE SEQUENCE [LARGE SCALE GENOMIC DNA]</scope>
    <source>
        <strain evidence="3">KNP414</strain>
    </source>
</reference>
<dbReference type="Gene3D" id="3.30.1180.10">
    <property type="match status" value="1"/>
</dbReference>